<sequence length="386" mass="41117">MLSPVFVTLFFSIFIAVTGVGIVVPLLPVYAHDLGASGLAIGLIFGAFSISRTFLLPFFGRMSDEKGRKPFILAGLFAYGLISFLFIAARGVSDLILIRFLHGAASAMVMPVAQAYIGDITPKGKEGLFMGMFNMSMFISLSLGPLMGGILSARMGMHWAFATMGIMAFTGCMASLFFLPPRSMESGRDRTPDHYPWKALITDPVFSGIFLYRFAYTCGIGMIWCFLPVLAHTRFAMESDAIGILVMSGIFVSGLLNIPMGWLADRWNRKAMVFIGGVLVAAGMAAIGMAEGFSGLLTGCILFGTGGGISVPAMTAMAVETGKSLKAMGGAMSLLTMAHSMGMLVGSLGAGLAMDHMNLSSAFPMAAFFLVTSLLPMAICFRMKKK</sequence>
<feature type="transmembrane region" description="Helical" evidence="7">
    <location>
        <begin position="271"/>
        <end position="290"/>
    </location>
</feature>
<dbReference type="PROSITE" id="PS50850">
    <property type="entry name" value="MFS"/>
    <property type="match status" value="1"/>
</dbReference>
<dbReference type="CDD" id="cd17325">
    <property type="entry name" value="MFS_MdtG_SLC18_like"/>
    <property type="match status" value="1"/>
</dbReference>
<feature type="transmembrane region" description="Helical" evidence="7">
    <location>
        <begin position="331"/>
        <end position="350"/>
    </location>
</feature>
<dbReference type="PRINTS" id="PR01035">
    <property type="entry name" value="TCRTETA"/>
</dbReference>
<evidence type="ECO:0000256" key="6">
    <source>
        <dbReference type="ARBA" id="ARBA00023136"/>
    </source>
</evidence>
<keyword evidence="3" id="KW-1003">Cell membrane</keyword>
<dbReference type="GO" id="GO:0022857">
    <property type="term" value="F:transmembrane transporter activity"/>
    <property type="evidence" value="ECO:0007669"/>
    <property type="project" value="InterPro"/>
</dbReference>
<dbReference type="Gene3D" id="1.20.1250.20">
    <property type="entry name" value="MFS general substrate transporter like domains"/>
    <property type="match status" value="1"/>
</dbReference>
<comment type="caution">
    <text evidence="9">The sequence shown here is derived from an EMBL/GenBank/DDBJ whole genome shotgun (WGS) entry which is preliminary data.</text>
</comment>
<dbReference type="RefSeq" id="WP_144682009.1">
    <property type="nucleotide sequence ID" value="NZ_VLLC01000002.1"/>
</dbReference>
<feature type="transmembrane region" description="Helical" evidence="7">
    <location>
        <begin position="210"/>
        <end position="230"/>
    </location>
</feature>
<dbReference type="InterPro" id="IPR036259">
    <property type="entry name" value="MFS_trans_sf"/>
</dbReference>
<feature type="transmembrane region" description="Helical" evidence="7">
    <location>
        <begin position="296"/>
        <end position="319"/>
    </location>
</feature>
<keyword evidence="4 7" id="KW-0812">Transmembrane</keyword>
<dbReference type="GO" id="GO:0005886">
    <property type="term" value="C:plasma membrane"/>
    <property type="evidence" value="ECO:0007669"/>
    <property type="project" value="UniProtKB-SubCell"/>
</dbReference>
<name>A0A562S6Q8_9BACT</name>
<feature type="transmembrane region" description="Helical" evidence="7">
    <location>
        <begin position="362"/>
        <end position="381"/>
    </location>
</feature>
<keyword evidence="6 7" id="KW-0472">Membrane</keyword>
<dbReference type="InterPro" id="IPR001958">
    <property type="entry name" value="Tet-R_TetA/multi-R_MdtG-like"/>
</dbReference>
<dbReference type="EMBL" id="VLLC01000002">
    <property type="protein sequence ID" value="TWI76898.1"/>
    <property type="molecule type" value="Genomic_DNA"/>
</dbReference>
<dbReference type="Gene3D" id="1.20.1720.10">
    <property type="entry name" value="Multidrug resistance protein D"/>
    <property type="match status" value="1"/>
</dbReference>
<evidence type="ECO:0000256" key="2">
    <source>
        <dbReference type="ARBA" id="ARBA00022448"/>
    </source>
</evidence>
<accession>A0A562S6Q8</accession>
<evidence type="ECO:0000256" key="4">
    <source>
        <dbReference type="ARBA" id="ARBA00022692"/>
    </source>
</evidence>
<dbReference type="OrthoDB" id="5412090at2"/>
<evidence type="ECO:0000313" key="9">
    <source>
        <dbReference type="EMBL" id="TWI76898.1"/>
    </source>
</evidence>
<reference evidence="9 10" key="1">
    <citation type="submission" date="2019-07" db="EMBL/GenBank/DDBJ databases">
        <title>Genome sequencing of 100 strains of the haloalkaliphilic chemolithoautotrophic sulfur-oxidizing bacterium Thioalkalivibrio.</title>
        <authorList>
            <person name="Muyzer G."/>
        </authorList>
    </citation>
    <scope>NUCLEOTIDE SEQUENCE [LARGE SCALE GENOMIC DNA]</scope>
    <source>
        <strain evidence="9 10">ASO4-4</strain>
    </source>
</reference>
<dbReference type="Pfam" id="PF07690">
    <property type="entry name" value="MFS_1"/>
    <property type="match status" value="1"/>
</dbReference>
<dbReference type="AlphaFoldDB" id="A0A562S6Q8"/>
<keyword evidence="5 7" id="KW-1133">Transmembrane helix</keyword>
<dbReference type="PANTHER" id="PTHR23517">
    <property type="entry name" value="RESISTANCE PROTEIN MDTM, PUTATIVE-RELATED-RELATED"/>
    <property type="match status" value="1"/>
</dbReference>
<comment type="subcellular location">
    <subcellularLocation>
        <location evidence="1">Cell membrane</location>
        <topology evidence="1">Multi-pass membrane protein</topology>
    </subcellularLocation>
</comment>
<feature type="transmembrane region" description="Helical" evidence="7">
    <location>
        <begin position="95"/>
        <end position="117"/>
    </location>
</feature>
<evidence type="ECO:0000256" key="3">
    <source>
        <dbReference type="ARBA" id="ARBA00022475"/>
    </source>
</evidence>
<organism evidence="9 10">
    <name type="scientific">Desulfobotulus alkaliphilus</name>
    <dbReference type="NCBI Taxonomy" id="622671"/>
    <lineage>
        <taxon>Bacteria</taxon>
        <taxon>Pseudomonadati</taxon>
        <taxon>Thermodesulfobacteriota</taxon>
        <taxon>Desulfobacteria</taxon>
        <taxon>Desulfobacterales</taxon>
        <taxon>Desulfobacteraceae</taxon>
        <taxon>Desulfobotulus</taxon>
    </lineage>
</organism>
<protein>
    <submittedName>
        <fullName evidence="9">Putative MFS family arabinose efflux permease</fullName>
    </submittedName>
</protein>
<proteinExistence type="predicted"/>
<feature type="transmembrane region" description="Helical" evidence="7">
    <location>
        <begin position="242"/>
        <end position="264"/>
    </location>
</feature>
<feature type="transmembrane region" description="Helical" evidence="7">
    <location>
        <begin position="157"/>
        <end position="179"/>
    </location>
</feature>
<feature type="transmembrane region" description="Helical" evidence="7">
    <location>
        <begin position="39"/>
        <end position="59"/>
    </location>
</feature>
<evidence type="ECO:0000256" key="7">
    <source>
        <dbReference type="SAM" id="Phobius"/>
    </source>
</evidence>
<dbReference type="InterPro" id="IPR050171">
    <property type="entry name" value="MFS_Transporters"/>
</dbReference>
<gene>
    <name evidence="9" type="ORF">LZ24_00520</name>
</gene>
<keyword evidence="2" id="KW-0813">Transport</keyword>
<dbReference type="SUPFAM" id="SSF103473">
    <property type="entry name" value="MFS general substrate transporter"/>
    <property type="match status" value="1"/>
</dbReference>
<dbReference type="PANTHER" id="PTHR23517:SF13">
    <property type="entry name" value="MAJOR FACILITATOR SUPERFAMILY MFS_1"/>
    <property type="match status" value="1"/>
</dbReference>
<dbReference type="InterPro" id="IPR020846">
    <property type="entry name" value="MFS_dom"/>
</dbReference>
<evidence type="ECO:0000256" key="5">
    <source>
        <dbReference type="ARBA" id="ARBA00022989"/>
    </source>
</evidence>
<feature type="transmembrane region" description="Helical" evidence="7">
    <location>
        <begin position="71"/>
        <end position="89"/>
    </location>
</feature>
<feature type="domain" description="Major facilitator superfamily (MFS) profile" evidence="8">
    <location>
        <begin position="5"/>
        <end position="385"/>
    </location>
</feature>
<evidence type="ECO:0000313" key="10">
    <source>
        <dbReference type="Proteomes" id="UP000318307"/>
    </source>
</evidence>
<evidence type="ECO:0000256" key="1">
    <source>
        <dbReference type="ARBA" id="ARBA00004651"/>
    </source>
</evidence>
<feature type="transmembrane region" description="Helical" evidence="7">
    <location>
        <begin position="7"/>
        <end position="27"/>
    </location>
</feature>
<dbReference type="Proteomes" id="UP000318307">
    <property type="component" value="Unassembled WGS sequence"/>
</dbReference>
<evidence type="ECO:0000259" key="8">
    <source>
        <dbReference type="PROSITE" id="PS50850"/>
    </source>
</evidence>
<keyword evidence="10" id="KW-1185">Reference proteome</keyword>
<dbReference type="InterPro" id="IPR011701">
    <property type="entry name" value="MFS"/>
</dbReference>